<feature type="region of interest" description="Disordered" evidence="3">
    <location>
        <begin position="806"/>
        <end position="881"/>
    </location>
</feature>
<evidence type="ECO:0000256" key="2">
    <source>
        <dbReference type="ARBA" id="ARBA00023224"/>
    </source>
</evidence>
<dbReference type="InterPro" id="IPR039011">
    <property type="entry name" value="IRS"/>
</dbReference>
<feature type="domain" description="IRS-type PTB" evidence="4">
    <location>
        <begin position="11"/>
        <end position="115"/>
    </location>
</feature>
<feature type="region of interest" description="Disordered" evidence="3">
    <location>
        <begin position="647"/>
        <end position="666"/>
    </location>
</feature>
<feature type="compositionally biased region" description="Low complexity" evidence="3">
    <location>
        <begin position="402"/>
        <end position="415"/>
    </location>
</feature>
<sequence length="949" mass="99616">YGLIAPATAAYREVWQVTLKPKGLGQSKNLTGVHRLCLSARTIGFVRLNCELPSVTLQLMNIRRCGHSDSFFFIEVGRSAATGPGELWMQADDSVVAQNIHETILEAMKALKELSEFRPRSKSQSSSSSSSGGAGGLGGSGASATHPITVPGRRHHHLVNLPPSQTGLLRRSRTDSLAAGTKSTPCRVRTASEGDGCRSSRSMSMPASHSPPSATSPISLSSSSGLGSEPAHPHHPQRPSSGSASVSGSPSDAGFMSFDEYGSSPGGDLRPFSSSSTASNRSNTPESVAETPPVRDPGGGTDLYGYMAMERPPSGRLCYRPCPDAAGDRCHRKRTYSLTTPCRQRPAPPQVSSASLDEYTLMRATFSGSAGRLFPSCQAGASPKVTYTPYPEDYGDIEIGSHRSSGSSSTNLGPPAAGGGGGDDDGYMPMTPGVAAALGQGSRGSDDYMPMSPTSVSAPKQILQPRAGVGGGSPGNGSSYKTSSPGESSPDDSGYMRMWCGSKLSVESSDGRLSNGDYINMSPRDRQHGPQVPSLTPPDFFFAPSGHGSSEPPKPGCYSYSSLPRSYKSQGLAKDSDQYVFMNSPGRMIPEEAVCGVGLSPAGTFAPSSHTVPSPLRHSRTESFLSQRCQRAARPSRLSLETLRTMLPSMNEHPLPPEPKSPGEYINIDFGDAAVYSPPSLPADSPASSLGSGTGQRRSPLSDYMNIDFGSQSPSQSGTVSVGSLEALSPGSSSSTSQPNGRYLKAAVGVACSSSLSDGGDYTEMTFGMATTPPQPIVQKPESARVTSPTAGVKRLTLSGVEAFILSNPPPDPNRGAKVIRADPQGRRRHSSETFSSTTTVTPVSPSFAHNPKRHNSASVENVSLRKSEGLEEEQGSSPMCRETSAGFQNGLNYIAIDVVDGSLANCDKSRLKARHLLNGAMNGVEMSTYASIDFLSQNLKETSAVKGE</sequence>
<keyword evidence="6" id="KW-1185">Reference proteome</keyword>
<feature type="compositionally biased region" description="Low complexity" evidence="3">
    <location>
        <begin position="122"/>
        <end position="131"/>
    </location>
</feature>
<evidence type="ECO:0000313" key="6">
    <source>
        <dbReference type="Proteomes" id="UP000520463"/>
    </source>
</evidence>
<feature type="compositionally biased region" description="Low complexity" evidence="3">
    <location>
        <begin position="476"/>
        <end position="493"/>
    </location>
</feature>
<feature type="compositionally biased region" description="Low complexity" evidence="3">
    <location>
        <begin position="723"/>
        <end position="737"/>
    </location>
</feature>
<dbReference type="FunFam" id="2.30.29.30:FF:000029">
    <property type="entry name" value="Insulin receptor substrate 1"/>
    <property type="match status" value="1"/>
</dbReference>
<dbReference type="EMBL" id="VXAU01000971">
    <property type="protein sequence ID" value="NXK87476.1"/>
    <property type="molecule type" value="Genomic_DNA"/>
</dbReference>
<dbReference type="OrthoDB" id="946068at2759"/>
<dbReference type="InterPro" id="IPR002404">
    <property type="entry name" value="IRS_PTB"/>
</dbReference>
<name>A0A7L0N208_9PASS</name>
<feature type="compositionally biased region" description="Gly residues" evidence="3">
    <location>
        <begin position="132"/>
        <end position="141"/>
    </location>
</feature>
<feature type="compositionally biased region" description="Low complexity" evidence="3">
    <location>
        <begin position="199"/>
        <end position="230"/>
    </location>
</feature>
<feature type="compositionally biased region" description="Low complexity" evidence="3">
    <location>
        <begin position="682"/>
        <end position="691"/>
    </location>
</feature>
<dbReference type="PROSITE" id="PS51064">
    <property type="entry name" value="IRS_PTB"/>
    <property type="match status" value="1"/>
</dbReference>
<feature type="compositionally biased region" description="Low complexity" evidence="3">
    <location>
        <begin position="833"/>
        <end position="848"/>
    </location>
</feature>
<feature type="compositionally biased region" description="Low complexity" evidence="3">
    <location>
        <begin position="239"/>
        <end position="251"/>
    </location>
</feature>
<feature type="compositionally biased region" description="Polar residues" evidence="3">
    <location>
        <begin position="709"/>
        <end position="722"/>
    </location>
</feature>
<feature type="region of interest" description="Disordered" evidence="3">
    <location>
        <begin position="392"/>
        <end position="561"/>
    </location>
</feature>
<dbReference type="InterPro" id="IPR011993">
    <property type="entry name" value="PH-like_dom_sf"/>
</dbReference>
<keyword evidence="2" id="KW-0807">Transducer</keyword>
<feature type="compositionally biased region" description="Low complexity" evidence="3">
    <location>
        <begin position="273"/>
        <end position="284"/>
    </location>
</feature>
<organism evidence="5 6">
    <name type="scientific">Formicarius rufipectus</name>
    <dbReference type="NCBI Taxonomy" id="1118560"/>
    <lineage>
        <taxon>Eukaryota</taxon>
        <taxon>Metazoa</taxon>
        <taxon>Chordata</taxon>
        <taxon>Craniata</taxon>
        <taxon>Vertebrata</taxon>
        <taxon>Euteleostomi</taxon>
        <taxon>Archelosauria</taxon>
        <taxon>Archosauria</taxon>
        <taxon>Dinosauria</taxon>
        <taxon>Saurischia</taxon>
        <taxon>Theropoda</taxon>
        <taxon>Coelurosauria</taxon>
        <taxon>Aves</taxon>
        <taxon>Neognathae</taxon>
        <taxon>Neoaves</taxon>
        <taxon>Telluraves</taxon>
        <taxon>Australaves</taxon>
        <taxon>Passeriformes</taxon>
        <taxon>Formicariidae</taxon>
        <taxon>Formicarius</taxon>
    </lineage>
</organism>
<feature type="non-terminal residue" evidence="5">
    <location>
        <position position="949"/>
    </location>
</feature>
<dbReference type="AlphaFoldDB" id="A0A7L0N208"/>
<dbReference type="GO" id="GO:0005886">
    <property type="term" value="C:plasma membrane"/>
    <property type="evidence" value="ECO:0007669"/>
    <property type="project" value="TreeGrafter"/>
</dbReference>
<dbReference type="PANTHER" id="PTHR10614">
    <property type="entry name" value="INSULIN RECEPTOR SUBSTRATE"/>
    <property type="match status" value="1"/>
</dbReference>
<feature type="region of interest" description="Disordered" evidence="3">
    <location>
        <begin position="677"/>
        <end position="740"/>
    </location>
</feature>
<feature type="non-terminal residue" evidence="5">
    <location>
        <position position="1"/>
    </location>
</feature>
<keyword evidence="1" id="KW-0597">Phosphoprotein</keyword>
<dbReference type="CDD" id="cd01204">
    <property type="entry name" value="PTB_IRS"/>
    <property type="match status" value="1"/>
</dbReference>
<dbReference type="Pfam" id="PF02174">
    <property type="entry name" value="IRS"/>
    <property type="match status" value="1"/>
</dbReference>
<gene>
    <name evidence="5" type="primary">Irs2</name>
    <name evidence="5" type="ORF">FORRUF_R08219</name>
</gene>
<dbReference type="GO" id="GO:0008286">
    <property type="term" value="P:insulin receptor signaling pathway"/>
    <property type="evidence" value="ECO:0007669"/>
    <property type="project" value="InterPro"/>
</dbReference>
<dbReference type="Gene3D" id="2.30.29.30">
    <property type="entry name" value="Pleckstrin-homology domain (PH domain)/Phosphotyrosine-binding domain (PTB)"/>
    <property type="match status" value="1"/>
</dbReference>
<dbReference type="SMART" id="SM01244">
    <property type="entry name" value="IRS"/>
    <property type="match status" value="1"/>
</dbReference>
<proteinExistence type="predicted"/>
<dbReference type="GO" id="GO:0043548">
    <property type="term" value="F:phosphatidylinositol 3-kinase binding"/>
    <property type="evidence" value="ECO:0007669"/>
    <property type="project" value="TreeGrafter"/>
</dbReference>
<dbReference type="PANTHER" id="PTHR10614:SF7">
    <property type="entry name" value="INSULIN RECEPTOR SUBSTRATE 2"/>
    <property type="match status" value="1"/>
</dbReference>
<protein>
    <submittedName>
        <fullName evidence="5">IRS2 protein</fullName>
    </submittedName>
</protein>
<evidence type="ECO:0000259" key="4">
    <source>
        <dbReference type="PROSITE" id="PS51064"/>
    </source>
</evidence>
<dbReference type="Proteomes" id="UP000520463">
    <property type="component" value="Unassembled WGS sequence"/>
</dbReference>
<dbReference type="SUPFAM" id="SSF50729">
    <property type="entry name" value="PH domain-like"/>
    <property type="match status" value="1"/>
</dbReference>
<accession>A0A7L0N208</accession>
<evidence type="ECO:0000256" key="3">
    <source>
        <dbReference type="SAM" id="MobiDB-lite"/>
    </source>
</evidence>
<comment type="caution">
    <text evidence="5">The sequence shown here is derived from an EMBL/GenBank/DDBJ whole genome shotgun (WGS) entry which is preliminary data.</text>
</comment>
<reference evidence="5 6" key="1">
    <citation type="submission" date="2019-09" db="EMBL/GenBank/DDBJ databases">
        <title>Bird 10,000 Genomes (B10K) Project - Family phase.</title>
        <authorList>
            <person name="Zhang G."/>
        </authorList>
    </citation>
    <scope>NUCLEOTIDE SEQUENCE [LARGE SCALE GENOMIC DNA]</scope>
    <source>
        <strain evidence="5">B10K-DU-001-43</strain>
        <tissue evidence="5">Muscle</tissue>
    </source>
</reference>
<evidence type="ECO:0000313" key="5">
    <source>
        <dbReference type="EMBL" id="NXK87476.1"/>
    </source>
</evidence>
<evidence type="ECO:0000256" key="1">
    <source>
        <dbReference type="ARBA" id="ARBA00022553"/>
    </source>
</evidence>
<dbReference type="PRINTS" id="PR00628">
    <property type="entry name" value="INSULINRSI"/>
</dbReference>
<dbReference type="SMART" id="SM00310">
    <property type="entry name" value="PTBI"/>
    <property type="match status" value="1"/>
</dbReference>
<feature type="region of interest" description="Disordered" evidence="3">
    <location>
        <begin position="116"/>
        <end position="304"/>
    </location>
</feature>
<dbReference type="GO" id="GO:0005158">
    <property type="term" value="F:insulin receptor binding"/>
    <property type="evidence" value="ECO:0007669"/>
    <property type="project" value="InterPro"/>
</dbReference>
<dbReference type="GO" id="GO:0005829">
    <property type="term" value="C:cytosol"/>
    <property type="evidence" value="ECO:0007669"/>
    <property type="project" value="TreeGrafter"/>
</dbReference>